<feature type="transmembrane region" description="Helical" evidence="1">
    <location>
        <begin position="49"/>
        <end position="67"/>
    </location>
</feature>
<organism evidence="2 3">
    <name type="scientific">Pseudoroseicyclus tamaricis</name>
    <dbReference type="NCBI Taxonomy" id="2705421"/>
    <lineage>
        <taxon>Bacteria</taxon>
        <taxon>Pseudomonadati</taxon>
        <taxon>Pseudomonadota</taxon>
        <taxon>Alphaproteobacteria</taxon>
        <taxon>Rhodobacterales</taxon>
        <taxon>Paracoccaceae</taxon>
        <taxon>Pseudoroseicyclus</taxon>
    </lineage>
</organism>
<evidence type="ECO:0000256" key="1">
    <source>
        <dbReference type="SAM" id="Phobius"/>
    </source>
</evidence>
<name>A0A6B2JJH9_9RHOB</name>
<sequence length="230" mass="25360">MSGTEWESLSDVKSRELLRMTGWLSEVEKDPLAGFLHLISAEKSAQGELTKLSLAVLAIYFLLASVGDVSEVSFTFQSISAELPIYLLTLVASTTLFFWCQQAQACYTLSNARGLTSAELHAYGIPADALSLMKQHSTFFASFPTPLDAGNKTVKNLIRIVCAFCIFLFTLPIPYIYFFLLKSQILHVIGSDWGFDSICAIIGATVLAASLLYLLLFNLPFPRTEPAPQR</sequence>
<gene>
    <name evidence="2" type="ORF">GZA08_11525</name>
</gene>
<dbReference type="AlphaFoldDB" id="A0A6B2JJH9"/>
<comment type="caution">
    <text evidence="2">The sequence shown here is derived from an EMBL/GenBank/DDBJ whole genome shotgun (WGS) entry which is preliminary data.</text>
</comment>
<proteinExistence type="predicted"/>
<accession>A0A6B2JJH9</accession>
<dbReference type="RefSeq" id="WP_163893670.1">
    <property type="nucleotide sequence ID" value="NZ_JAAFYS010000002.1"/>
</dbReference>
<evidence type="ECO:0000313" key="3">
    <source>
        <dbReference type="Proteomes" id="UP000474757"/>
    </source>
</evidence>
<feature type="transmembrane region" description="Helical" evidence="1">
    <location>
        <begin position="200"/>
        <end position="221"/>
    </location>
</feature>
<keyword evidence="1" id="KW-0472">Membrane</keyword>
<protein>
    <submittedName>
        <fullName evidence="2">Uncharacterized protein</fullName>
    </submittedName>
</protein>
<dbReference type="Proteomes" id="UP000474757">
    <property type="component" value="Unassembled WGS sequence"/>
</dbReference>
<feature type="transmembrane region" description="Helical" evidence="1">
    <location>
        <begin position="157"/>
        <end position="180"/>
    </location>
</feature>
<keyword evidence="1" id="KW-1133">Transmembrane helix</keyword>
<evidence type="ECO:0000313" key="2">
    <source>
        <dbReference type="EMBL" id="NDV01593.1"/>
    </source>
</evidence>
<feature type="transmembrane region" description="Helical" evidence="1">
    <location>
        <begin position="79"/>
        <end position="100"/>
    </location>
</feature>
<reference evidence="2 3" key="1">
    <citation type="submission" date="2020-02" db="EMBL/GenBank/DDBJ databases">
        <title>Pseudoroseicyclus tamarix, sp. nov., isolated from offshore sediment of a Tamarix chinensis forest.</title>
        <authorList>
            <person name="Gai Y."/>
        </authorList>
    </citation>
    <scope>NUCLEOTIDE SEQUENCE [LARGE SCALE GENOMIC DNA]</scope>
    <source>
        <strain evidence="2 3">CLL3-39</strain>
    </source>
</reference>
<keyword evidence="1" id="KW-0812">Transmembrane</keyword>
<dbReference type="EMBL" id="JAAGAB010000002">
    <property type="protein sequence ID" value="NDV01593.1"/>
    <property type="molecule type" value="Genomic_DNA"/>
</dbReference>
<keyword evidence="3" id="KW-1185">Reference proteome</keyword>